<proteinExistence type="predicted"/>
<dbReference type="AlphaFoldDB" id="A0A0V0Z599"/>
<accession>A0A0V0Z599</accession>
<reference evidence="1 2" key="1">
    <citation type="submission" date="2015-01" db="EMBL/GenBank/DDBJ databases">
        <title>Evolution of Trichinella species and genotypes.</title>
        <authorList>
            <person name="Korhonen P.K."/>
            <person name="Edoardo P."/>
            <person name="Giuseppe L.R."/>
            <person name="Gasser R.B."/>
        </authorList>
    </citation>
    <scope>NUCLEOTIDE SEQUENCE [LARGE SCALE GENOMIC DNA]</scope>
    <source>
        <strain evidence="1">ISS2496</strain>
    </source>
</reference>
<dbReference type="Proteomes" id="UP000054783">
    <property type="component" value="Unassembled WGS sequence"/>
</dbReference>
<organism evidence="1 2">
    <name type="scientific">Trichinella patagoniensis</name>
    <dbReference type="NCBI Taxonomy" id="990121"/>
    <lineage>
        <taxon>Eukaryota</taxon>
        <taxon>Metazoa</taxon>
        <taxon>Ecdysozoa</taxon>
        <taxon>Nematoda</taxon>
        <taxon>Enoplea</taxon>
        <taxon>Dorylaimia</taxon>
        <taxon>Trichinellida</taxon>
        <taxon>Trichinellidae</taxon>
        <taxon>Trichinella</taxon>
    </lineage>
</organism>
<protein>
    <submittedName>
        <fullName evidence="1">Uncharacterized protein</fullName>
    </submittedName>
</protein>
<sequence>MILDELPETDRPKALAEYDSLMELNFYHSELLSRYPNCQPPLGTFSNTKLSGDNLKEHCTTGRTSISSRSSFTFDPAYSVNLCYLLTFNHHG</sequence>
<gene>
    <name evidence="1" type="ORF">T12_1552</name>
</gene>
<keyword evidence="2" id="KW-1185">Reference proteome</keyword>
<comment type="caution">
    <text evidence="1">The sequence shown here is derived from an EMBL/GenBank/DDBJ whole genome shotgun (WGS) entry which is preliminary data.</text>
</comment>
<evidence type="ECO:0000313" key="1">
    <source>
        <dbReference type="EMBL" id="KRY07714.1"/>
    </source>
</evidence>
<dbReference type="EMBL" id="JYDQ01000413">
    <property type="protein sequence ID" value="KRY07714.1"/>
    <property type="molecule type" value="Genomic_DNA"/>
</dbReference>
<evidence type="ECO:0000313" key="2">
    <source>
        <dbReference type="Proteomes" id="UP000054783"/>
    </source>
</evidence>
<name>A0A0V0Z599_9BILA</name>